<protein>
    <submittedName>
        <fullName evidence="5">Phage tail sheath family protein</fullName>
    </submittedName>
</protein>
<dbReference type="PANTHER" id="PTHR35861:SF1">
    <property type="entry name" value="PHAGE TAIL SHEATH PROTEIN"/>
    <property type="match status" value="1"/>
</dbReference>
<dbReference type="EMBL" id="JBHSFK010000017">
    <property type="protein sequence ID" value="MFC4502835.1"/>
    <property type="molecule type" value="Genomic_DNA"/>
</dbReference>
<reference evidence="6" key="1">
    <citation type="journal article" date="2019" name="Int. J. Syst. Evol. Microbiol.">
        <title>The Global Catalogue of Microorganisms (GCM) 10K type strain sequencing project: providing services to taxonomists for standard genome sequencing and annotation.</title>
        <authorList>
            <consortium name="The Broad Institute Genomics Platform"/>
            <consortium name="The Broad Institute Genome Sequencing Center for Infectious Disease"/>
            <person name="Wu L."/>
            <person name="Ma J."/>
        </authorList>
    </citation>
    <scope>NUCLEOTIDE SEQUENCE [LARGE SCALE GENOMIC DNA]</scope>
    <source>
        <strain evidence="6">CGMCC 4.7177</strain>
    </source>
</reference>
<feature type="compositionally biased region" description="Pro residues" evidence="2">
    <location>
        <begin position="229"/>
        <end position="239"/>
    </location>
</feature>
<evidence type="ECO:0000256" key="2">
    <source>
        <dbReference type="SAM" id="MobiDB-lite"/>
    </source>
</evidence>
<feature type="compositionally biased region" description="Gly residues" evidence="2">
    <location>
        <begin position="215"/>
        <end position="228"/>
    </location>
</feature>
<dbReference type="Proteomes" id="UP001595839">
    <property type="component" value="Unassembled WGS sequence"/>
</dbReference>
<evidence type="ECO:0000259" key="4">
    <source>
        <dbReference type="Pfam" id="PF17482"/>
    </source>
</evidence>
<evidence type="ECO:0000256" key="1">
    <source>
        <dbReference type="ARBA" id="ARBA00008005"/>
    </source>
</evidence>
<sequence length="685" mass="70901">MPEYLSPGVYVEEISTGPRPITGVATSTAGMVGVTARGPDSGKPKLVTSLLEFHRLFGGFLPEPDSTAVGVADGKGIRWWLLPLAVKGFFDNGGQRLYVKRVPPAQGSTAAKKVIDDGTGSESSLVLSATARQTGEGGDGLTALLRLARGASHQVVAPDPNPEPAPGPTPDPAPAPSPAPGPNPAPAPDAAGGPAPGPDPAPAPDPTPAADPAGGPAGGPDPAGGEGPGPDPAPAPAPDPAAAVTLGALGAIKQFSTVLLVPAHPGKPLGLYTVQSHAASGTNVTVTLDRPLAQPAVKGDALVLVQGFRLEIIDESPGVPRRSLLLPPASRPPAPDLTVLATTVNGEPDALLTLEVGEDPLPHLGTGLSRTDPTKPMDVLKLGGGCSAGHQLTAADYIGVDGGSGNRTGIQALEDIDEVAICAVPGVWDGTVLDALTTHCTLLGERFAVFDARPGATLEEIKDFRASLPSTDRAALYHPWVRVPNPDPRATGPVEAAPSGHLLGIYADTDVRRGVHKAPANTVVRGIVPGTGLVSDITRREQDTLNPDGINVLRAFPNLGQRVWGARTLADDTRWRYVSVRRLFLFIEESLDEGLQWVVFEANSEQLWAAVRQSIESFLTGVWRGGALAGSTAAEAFYVVCDRTTMTEDDLAQGRLVCQVGIAPVYPAEFVIVRVQQATRESITT</sequence>
<dbReference type="Pfam" id="PF04984">
    <property type="entry name" value="Phage_sheath_1"/>
    <property type="match status" value="1"/>
</dbReference>
<comment type="caution">
    <text evidence="5">The sequence shown here is derived from an EMBL/GenBank/DDBJ whole genome shotgun (WGS) entry which is preliminary data.</text>
</comment>
<feature type="domain" description="Tail sheath protein C-terminal" evidence="4">
    <location>
        <begin position="571"/>
        <end position="677"/>
    </location>
</feature>
<evidence type="ECO:0000313" key="6">
    <source>
        <dbReference type="Proteomes" id="UP001595839"/>
    </source>
</evidence>
<evidence type="ECO:0000259" key="3">
    <source>
        <dbReference type="Pfam" id="PF04984"/>
    </source>
</evidence>
<dbReference type="Gene3D" id="3.40.50.11780">
    <property type="match status" value="2"/>
</dbReference>
<feature type="domain" description="Tail sheath protein subtilisin-like" evidence="3">
    <location>
        <begin position="471"/>
        <end position="569"/>
    </location>
</feature>
<dbReference type="RefSeq" id="WP_381167175.1">
    <property type="nucleotide sequence ID" value="NZ_JBHSFK010000017.1"/>
</dbReference>
<dbReference type="InterPro" id="IPR020287">
    <property type="entry name" value="Tail_sheath_C"/>
</dbReference>
<dbReference type="PANTHER" id="PTHR35861">
    <property type="match status" value="1"/>
</dbReference>
<evidence type="ECO:0000313" key="5">
    <source>
        <dbReference type="EMBL" id="MFC4502835.1"/>
    </source>
</evidence>
<accession>A0ABV9AVZ7</accession>
<feature type="region of interest" description="Disordered" evidence="2">
    <location>
        <begin position="155"/>
        <end position="241"/>
    </location>
</feature>
<dbReference type="InterPro" id="IPR035089">
    <property type="entry name" value="Phage_sheath_subtilisin"/>
</dbReference>
<organism evidence="5 6">
    <name type="scientific">Streptomyces vulcanius</name>
    <dbReference type="NCBI Taxonomy" id="1441876"/>
    <lineage>
        <taxon>Bacteria</taxon>
        <taxon>Bacillati</taxon>
        <taxon>Actinomycetota</taxon>
        <taxon>Actinomycetes</taxon>
        <taxon>Kitasatosporales</taxon>
        <taxon>Streptomycetaceae</taxon>
        <taxon>Streptomyces</taxon>
    </lineage>
</organism>
<dbReference type="InterPro" id="IPR052042">
    <property type="entry name" value="Tail_sheath_structural"/>
</dbReference>
<proteinExistence type="inferred from homology"/>
<comment type="similarity">
    <text evidence="1">Belongs to the myoviridae tail sheath protein family.</text>
</comment>
<dbReference type="Pfam" id="PF17482">
    <property type="entry name" value="Phage_sheath_1C"/>
    <property type="match status" value="1"/>
</dbReference>
<feature type="compositionally biased region" description="Pro residues" evidence="2">
    <location>
        <begin position="159"/>
        <end position="187"/>
    </location>
</feature>
<gene>
    <name evidence="5" type="ORF">ACFPIH_25535</name>
</gene>
<feature type="compositionally biased region" description="Pro residues" evidence="2">
    <location>
        <begin position="195"/>
        <end position="209"/>
    </location>
</feature>
<name>A0ABV9AVZ7_9ACTN</name>
<keyword evidence="6" id="KW-1185">Reference proteome</keyword>